<evidence type="ECO:0000313" key="2">
    <source>
        <dbReference type="EMBL" id="KAJ3084649.1"/>
    </source>
</evidence>
<dbReference type="InterPro" id="IPR027417">
    <property type="entry name" value="P-loop_NTPase"/>
</dbReference>
<dbReference type="EMBL" id="JADGJH010004721">
    <property type="protein sequence ID" value="KAJ3084649.1"/>
    <property type="molecule type" value="Genomic_DNA"/>
</dbReference>
<proteinExistence type="predicted"/>
<dbReference type="InterPro" id="IPR002182">
    <property type="entry name" value="NB-ARC"/>
</dbReference>
<evidence type="ECO:0000313" key="3">
    <source>
        <dbReference type="Proteomes" id="UP001211907"/>
    </source>
</evidence>
<feature type="domain" description="NB-ARC" evidence="1">
    <location>
        <begin position="45"/>
        <end position="207"/>
    </location>
</feature>
<sequence length="312" mass="35056">MKTLADELQLEPTVSVKIASIVPPNPGVATPALPFSDPKHCISRDDIWNKMDETFASGNICILRGIGGSGKTYAACKYAHQCMKYGQNVAWIKSDSLANAESKYREYVVAVARHPANTGKFTDVHDLPFNQILTEIVQNDIGRKFLLILDNVDDYTDVEHIVSAHSAANCKVLITTRCILTPTNSIAPLDSILVSIPSEEACILFFQSLEYRTISAEDAKKITDACNQLPLRIQVAARYLTKYQEKSVTSYLEAINIQKQKKDVDPQIYPEVSLSIENLKEKHILAHNLLMLFVFLDPDYIYLNFVTDWITW</sequence>
<dbReference type="SUPFAM" id="SSF52540">
    <property type="entry name" value="P-loop containing nucleoside triphosphate hydrolases"/>
    <property type="match status" value="1"/>
</dbReference>
<dbReference type="GO" id="GO:0043531">
    <property type="term" value="F:ADP binding"/>
    <property type="evidence" value="ECO:0007669"/>
    <property type="project" value="InterPro"/>
</dbReference>
<keyword evidence="3" id="KW-1185">Reference proteome</keyword>
<comment type="caution">
    <text evidence="2">The sequence shown here is derived from an EMBL/GenBank/DDBJ whole genome shotgun (WGS) entry which is preliminary data.</text>
</comment>
<name>A0AAD5X9S8_9FUNG</name>
<dbReference type="Proteomes" id="UP001211907">
    <property type="component" value="Unassembled WGS sequence"/>
</dbReference>
<accession>A0AAD5X9S8</accession>
<organism evidence="2 3">
    <name type="scientific">Physocladia obscura</name>
    <dbReference type="NCBI Taxonomy" id="109957"/>
    <lineage>
        <taxon>Eukaryota</taxon>
        <taxon>Fungi</taxon>
        <taxon>Fungi incertae sedis</taxon>
        <taxon>Chytridiomycota</taxon>
        <taxon>Chytridiomycota incertae sedis</taxon>
        <taxon>Chytridiomycetes</taxon>
        <taxon>Chytridiales</taxon>
        <taxon>Chytriomycetaceae</taxon>
        <taxon>Physocladia</taxon>
    </lineage>
</organism>
<dbReference type="AlphaFoldDB" id="A0AAD5X9S8"/>
<dbReference type="PRINTS" id="PR00364">
    <property type="entry name" value="DISEASERSIST"/>
</dbReference>
<protein>
    <recommendedName>
        <fullName evidence="1">NB-ARC domain-containing protein</fullName>
    </recommendedName>
</protein>
<feature type="non-terminal residue" evidence="2">
    <location>
        <position position="312"/>
    </location>
</feature>
<dbReference type="Gene3D" id="3.40.50.300">
    <property type="entry name" value="P-loop containing nucleotide triphosphate hydrolases"/>
    <property type="match status" value="1"/>
</dbReference>
<dbReference type="Pfam" id="PF00931">
    <property type="entry name" value="NB-ARC"/>
    <property type="match status" value="1"/>
</dbReference>
<reference evidence="2" key="1">
    <citation type="submission" date="2020-05" db="EMBL/GenBank/DDBJ databases">
        <title>Phylogenomic resolution of chytrid fungi.</title>
        <authorList>
            <person name="Stajich J.E."/>
            <person name="Amses K."/>
            <person name="Simmons R."/>
            <person name="Seto K."/>
            <person name="Myers J."/>
            <person name="Bonds A."/>
            <person name="Quandt C.A."/>
            <person name="Barry K."/>
            <person name="Liu P."/>
            <person name="Grigoriev I."/>
            <person name="Longcore J.E."/>
            <person name="James T.Y."/>
        </authorList>
    </citation>
    <scope>NUCLEOTIDE SEQUENCE</scope>
    <source>
        <strain evidence="2">JEL0513</strain>
    </source>
</reference>
<dbReference type="PANTHER" id="PTHR35205">
    <property type="entry name" value="NB-ARC AND TPR DOMAIN PROTEIN"/>
    <property type="match status" value="1"/>
</dbReference>
<evidence type="ECO:0000259" key="1">
    <source>
        <dbReference type="Pfam" id="PF00931"/>
    </source>
</evidence>
<gene>
    <name evidence="2" type="ORF">HK100_009267</name>
</gene>
<dbReference type="PANTHER" id="PTHR35205:SF1">
    <property type="entry name" value="ZU5 DOMAIN-CONTAINING PROTEIN"/>
    <property type="match status" value="1"/>
</dbReference>